<gene>
    <name evidence="5" type="ORF">SCHPADRAFT_822582</name>
</gene>
<dbReference type="EMBL" id="KQ085911">
    <property type="protein sequence ID" value="KLO16850.1"/>
    <property type="molecule type" value="Genomic_DNA"/>
</dbReference>
<evidence type="ECO:0000313" key="5">
    <source>
        <dbReference type="EMBL" id="KLO16850.1"/>
    </source>
</evidence>
<evidence type="ECO:0000256" key="1">
    <source>
        <dbReference type="ARBA" id="ARBA00022729"/>
    </source>
</evidence>
<sequence length="447" mass="48905">VRPPNGDPRDYLSWAPYHWPDCNWCANPRTHLSTGTNVTRNGTETWTTCPYVVRDGKLNPDVRILNGVNAVADVTQSVLYNALAAILVPTSANAKTYAKNAATFIQIFFLDPKAGVYPELQYGQLIRGPGKEVGQYLGILDFRGMVKVANAIQLMRNAKIPDWTTTLDSQMVAWSNKYVQWLTTSDLGKQAGSAPNNHGSFYANQVAAINILVGDADGARTALQTYFQNQFKDQIAASGEQPFEAVRTRPYHYRCFNLEAMITNAKLGDYLGVDFWTARSKYGATIQTALDYTMALNPGKESIVDIFPHVEAVAAVYGDPTGKYAAFLTKNFPAYASATYYFYDQPEAFNVSPTSSSKGGKEVLDATEPHQLLEEGGHPVADEVTTTAKPPQGGSDDDPDDPLPAPTISFACPAAFATGTEVQLDDGIYVTCDELKPFYGYVEEEDS</sequence>
<name>A0A0H2RXL4_9AGAM</name>
<keyword evidence="1" id="KW-0732">Signal</keyword>
<feature type="region of interest" description="Disordered" evidence="3">
    <location>
        <begin position="373"/>
        <end position="407"/>
    </location>
</feature>
<proteinExistence type="predicted"/>
<dbReference type="InterPro" id="IPR008929">
    <property type="entry name" value="Chondroitin_lyas"/>
</dbReference>
<keyword evidence="6" id="KW-1185">Reference proteome</keyword>
<evidence type="ECO:0000256" key="2">
    <source>
        <dbReference type="ARBA" id="ARBA00023239"/>
    </source>
</evidence>
<reference evidence="5 6" key="1">
    <citation type="submission" date="2015-04" db="EMBL/GenBank/DDBJ databases">
        <title>Complete genome sequence of Schizopora paradoxa KUC8140, a cosmopolitan wood degrader in East Asia.</title>
        <authorList>
            <consortium name="DOE Joint Genome Institute"/>
            <person name="Min B."/>
            <person name="Park H."/>
            <person name="Jang Y."/>
            <person name="Kim J.-J."/>
            <person name="Kim K.H."/>
            <person name="Pangilinan J."/>
            <person name="Lipzen A."/>
            <person name="Riley R."/>
            <person name="Grigoriev I.V."/>
            <person name="Spatafora J.W."/>
            <person name="Choi I.-G."/>
        </authorList>
    </citation>
    <scope>NUCLEOTIDE SEQUENCE [LARGE SCALE GENOMIC DNA]</scope>
    <source>
        <strain evidence="5 6">KUC8140</strain>
    </source>
</reference>
<evidence type="ECO:0000313" key="6">
    <source>
        <dbReference type="Proteomes" id="UP000053477"/>
    </source>
</evidence>
<protein>
    <submittedName>
        <fullName evidence="5">Chondroitin AC/alginate lyase</fullName>
    </submittedName>
</protein>
<organism evidence="5 6">
    <name type="scientific">Schizopora paradoxa</name>
    <dbReference type="NCBI Taxonomy" id="27342"/>
    <lineage>
        <taxon>Eukaryota</taxon>
        <taxon>Fungi</taxon>
        <taxon>Dikarya</taxon>
        <taxon>Basidiomycota</taxon>
        <taxon>Agaricomycotina</taxon>
        <taxon>Agaricomycetes</taxon>
        <taxon>Hymenochaetales</taxon>
        <taxon>Schizoporaceae</taxon>
        <taxon>Schizopora</taxon>
    </lineage>
</organism>
<dbReference type="InterPro" id="IPR008397">
    <property type="entry name" value="Alginate_lyase_dom"/>
</dbReference>
<feature type="domain" description="Alginate lyase" evidence="4">
    <location>
        <begin position="3"/>
        <end position="295"/>
    </location>
</feature>
<dbReference type="Gene3D" id="1.50.10.100">
    <property type="entry name" value="Chondroitin AC/alginate lyase"/>
    <property type="match status" value="1"/>
</dbReference>
<evidence type="ECO:0000256" key="3">
    <source>
        <dbReference type="SAM" id="MobiDB-lite"/>
    </source>
</evidence>
<dbReference type="GO" id="GO:0016829">
    <property type="term" value="F:lyase activity"/>
    <property type="evidence" value="ECO:0007669"/>
    <property type="project" value="UniProtKB-KW"/>
</dbReference>
<dbReference type="Proteomes" id="UP000053477">
    <property type="component" value="Unassembled WGS sequence"/>
</dbReference>
<dbReference type="InParanoid" id="A0A0H2RXL4"/>
<accession>A0A0H2RXL4</accession>
<feature type="non-terminal residue" evidence="5">
    <location>
        <position position="1"/>
    </location>
</feature>
<dbReference type="Pfam" id="PF05426">
    <property type="entry name" value="Alginate_lyase"/>
    <property type="match status" value="1"/>
</dbReference>
<dbReference type="STRING" id="27342.A0A0H2RXL4"/>
<dbReference type="AlphaFoldDB" id="A0A0H2RXL4"/>
<dbReference type="GO" id="GO:0042597">
    <property type="term" value="C:periplasmic space"/>
    <property type="evidence" value="ECO:0007669"/>
    <property type="project" value="InterPro"/>
</dbReference>
<keyword evidence="2 5" id="KW-0456">Lyase</keyword>
<evidence type="ECO:0000259" key="4">
    <source>
        <dbReference type="Pfam" id="PF05426"/>
    </source>
</evidence>
<dbReference type="OrthoDB" id="63533at2759"/>
<dbReference type="SUPFAM" id="SSF48230">
    <property type="entry name" value="Chondroitin AC/alginate lyase"/>
    <property type="match status" value="1"/>
</dbReference>